<keyword evidence="1" id="KW-0732">Signal</keyword>
<dbReference type="AlphaFoldDB" id="A0A1I2XV50"/>
<proteinExistence type="predicted"/>
<gene>
    <name evidence="3" type="ORF">SAMN04489864_10618</name>
</gene>
<reference evidence="3 4" key="1">
    <citation type="submission" date="2016-10" db="EMBL/GenBank/DDBJ databases">
        <authorList>
            <person name="de Groot N.N."/>
        </authorList>
    </citation>
    <scope>NUCLEOTIDE SEQUENCE [LARGE SCALE GENOMIC DNA]</scope>
    <source>
        <strain evidence="3 4">DSM 18684</strain>
    </source>
</reference>
<dbReference type="InterPro" id="IPR000421">
    <property type="entry name" value="FA58C"/>
</dbReference>
<dbReference type="EMBL" id="FOPP01000006">
    <property type="protein sequence ID" value="SFH16596.1"/>
    <property type="molecule type" value="Genomic_DNA"/>
</dbReference>
<dbReference type="SUPFAM" id="SSF49785">
    <property type="entry name" value="Galactose-binding domain-like"/>
    <property type="match status" value="1"/>
</dbReference>
<dbReference type="PROSITE" id="PS50022">
    <property type="entry name" value="FA58C_3"/>
    <property type="match status" value="1"/>
</dbReference>
<protein>
    <submittedName>
        <fullName evidence="3">F5/8 type C domain-containing protein</fullName>
    </submittedName>
</protein>
<name>A0A1I2XV50_9SPHI</name>
<dbReference type="InterPro" id="IPR008979">
    <property type="entry name" value="Galactose-bd-like_sf"/>
</dbReference>
<sequence>MKKIKYLLAISALFFVTACDKADSVIFEDKSTAVTVSKEGWTVTASSFSADVAPTGTPEKLIDNDSKTFWHTDYSVVTPYPHWVLIDMKKEVKMISVGLTNRYAATPNAVGMKKFKIEGSSDGATFTSLGEFNFIISNDLQNFPVSSAKAYRYLKVTALEPQRVGTNHTFLAEIDVFGVK</sequence>
<organism evidence="3 4">
    <name type="scientific">Pedobacter insulae</name>
    <dbReference type="NCBI Taxonomy" id="414048"/>
    <lineage>
        <taxon>Bacteria</taxon>
        <taxon>Pseudomonadati</taxon>
        <taxon>Bacteroidota</taxon>
        <taxon>Sphingobacteriia</taxon>
        <taxon>Sphingobacteriales</taxon>
        <taxon>Sphingobacteriaceae</taxon>
        <taxon>Pedobacter</taxon>
    </lineage>
</organism>
<evidence type="ECO:0000313" key="3">
    <source>
        <dbReference type="EMBL" id="SFH16596.1"/>
    </source>
</evidence>
<feature type="chain" id="PRO_5011469919" evidence="1">
    <location>
        <begin position="23"/>
        <end position="180"/>
    </location>
</feature>
<feature type="signal peptide" evidence="1">
    <location>
        <begin position="1"/>
        <end position="22"/>
    </location>
</feature>
<feature type="domain" description="F5/8 type C" evidence="2">
    <location>
        <begin position="19"/>
        <end position="179"/>
    </location>
</feature>
<dbReference type="Pfam" id="PF00754">
    <property type="entry name" value="F5_F8_type_C"/>
    <property type="match status" value="1"/>
</dbReference>
<accession>A0A1I2XV50</accession>
<dbReference type="Gene3D" id="2.60.120.260">
    <property type="entry name" value="Galactose-binding domain-like"/>
    <property type="match status" value="1"/>
</dbReference>
<evidence type="ECO:0000259" key="2">
    <source>
        <dbReference type="PROSITE" id="PS50022"/>
    </source>
</evidence>
<dbReference type="PROSITE" id="PS51257">
    <property type="entry name" value="PROKAR_LIPOPROTEIN"/>
    <property type="match status" value="1"/>
</dbReference>
<dbReference type="Proteomes" id="UP000199666">
    <property type="component" value="Unassembled WGS sequence"/>
</dbReference>
<evidence type="ECO:0000256" key="1">
    <source>
        <dbReference type="SAM" id="SignalP"/>
    </source>
</evidence>
<dbReference type="STRING" id="414048.SAMN04489864_10618"/>
<dbReference type="OrthoDB" id="1434826at2"/>
<evidence type="ECO:0000313" key="4">
    <source>
        <dbReference type="Proteomes" id="UP000199666"/>
    </source>
</evidence>
<dbReference type="RefSeq" id="WP_090994014.1">
    <property type="nucleotide sequence ID" value="NZ_FOPP01000006.1"/>
</dbReference>
<keyword evidence="4" id="KW-1185">Reference proteome</keyword>